<dbReference type="Proteomes" id="UP000249723">
    <property type="component" value="Unassembled WGS sequence"/>
</dbReference>
<sequence length="147" mass="16803">MYQPTTKRVAFCSRCDQCRILRISRGAVRSQLSRSQSQGPHRSSTRRGARVRESTLASFHILAPGPDTEVTTDFRQWNIVSRRGKISTKRKSSQMQAIDMRLITRTSSTFTYRTSNQAQGPGCGREGQARHDLWPLQKARTQPSYMR</sequence>
<reference evidence="3" key="1">
    <citation type="submission" date="2016-10" db="EMBL/GenBank/DDBJ databases">
        <authorList>
            <person name="Jeantristanb JTB J.-T."/>
            <person name="Ricardo R."/>
        </authorList>
    </citation>
    <scope>NUCLEOTIDE SEQUENCE [LARGE SCALE GENOMIC DNA]</scope>
</reference>
<feature type="region of interest" description="Disordered" evidence="1">
    <location>
        <begin position="29"/>
        <end position="51"/>
    </location>
</feature>
<evidence type="ECO:0000256" key="1">
    <source>
        <dbReference type="SAM" id="MobiDB-lite"/>
    </source>
</evidence>
<keyword evidence="3" id="KW-1185">Reference proteome</keyword>
<name>A0A2X0L1T7_9BASI</name>
<feature type="region of interest" description="Disordered" evidence="1">
    <location>
        <begin position="113"/>
        <end position="132"/>
    </location>
</feature>
<evidence type="ECO:0000313" key="2">
    <source>
        <dbReference type="EMBL" id="SDA00521.1"/>
    </source>
</evidence>
<gene>
    <name evidence="2" type="ORF">BZ3500_MVSOF-1268-A1-R1_CHR9G10686</name>
</gene>
<feature type="compositionally biased region" description="Polar residues" evidence="1">
    <location>
        <begin position="30"/>
        <end position="42"/>
    </location>
</feature>
<dbReference type="EMBL" id="FMWP01000107">
    <property type="protein sequence ID" value="SDA00521.1"/>
    <property type="molecule type" value="Genomic_DNA"/>
</dbReference>
<protein>
    <submittedName>
        <fullName evidence="2">BZ3500_MvSof-1268-A1-R1_Chr9g10686 protein</fullName>
    </submittedName>
</protein>
<accession>A0A2X0L1T7</accession>
<dbReference type="AlphaFoldDB" id="A0A2X0L1T7"/>
<evidence type="ECO:0000313" key="3">
    <source>
        <dbReference type="Proteomes" id="UP000249723"/>
    </source>
</evidence>
<organism evidence="2 3">
    <name type="scientific">Microbotryum saponariae</name>
    <dbReference type="NCBI Taxonomy" id="289078"/>
    <lineage>
        <taxon>Eukaryota</taxon>
        <taxon>Fungi</taxon>
        <taxon>Dikarya</taxon>
        <taxon>Basidiomycota</taxon>
        <taxon>Pucciniomycotina</taxon>
        <taxon>Microbotryomycetes</taxon>
        <taxon>Microbotryales</taxon>
        <taxon>Microbotryaceae</taxon>
        <taxon>Microbotryum</taxon>
    </lineage>
</organism>
<proteinExistence type="predicted"/>
<dbReference type="STRING" id="289078.A0A2X0L1T7"/>